<reference evidence="4 5" key="1">
    <citation type="journal article" date="2016" name="Nat. Commun.">
        <title>Thousands of microbial genomes shed light on interconnected biogeochemical processes in an aquifer system.</title>
        <authorList>
            <person name="Anantharaman K."/>
            <person name="Brown C.T."/>
            <person name="Hug L.A."/>
            <person name="Sharon I."/>
            <person name="Castelle C.J."/>
            <person name="Probst A.J."/>
            <person name="Thomas B.C."/>
            <person name="Singh A."/>
            <person name="Wilkins M.J."/>
            <person name="Karaoz U."/>
            <person name="Brodie E.L."/>
            <person name="Williams K.H."/>
            <person name="Hubbard S.S."/>
            <person name="Banfield J.F."/>
        </authorList>
    </citation>
    <scope>NUCLEOTIDE SEQUENCE [LARGE SCALE GENOMIC DNA]</scope>
</reference>
<dbReference type="STRING" id="1802129.A3J04_04010"/>
<keyword evidence="2" id="KW-0732">Signal</keyword>
<evidence type="ECO:0000313" key="4">
    <source>
        <dbReference type="EMBL" id="OGZ56562.1"/>
    </source>
</evidence>
<dbReference type="InterPro" id="IPR011635">
    <property type="entry name" value="CARDB"/>
</dbReference>
<dbReference type="InterPro" id="IPR003961">
    <property type="entry name" value="FN3_dom"/>
</dbReference>
<dbReference type="InterPro" id="IPR036116">
    <property type="entry name" value="FN3_sf"/>
</dbReference>
<evidence type="ECO:0000259" key="3">
    <source>
        <dbReference type="PROSITE" id="PS50853"/>
    </source>
</evidence>
<dbReference type="SUPFAM" id="SSF56988">
    <property type="entry name" value="Anthrax protective antigen"/>
    <property type="match status" value="1"/>
</dbReference>
<evidence type="ECO:0000256" key="1">
    <source>
        <dbReference type="SAM" id="MobiDB-lite"/>
    </source>
</evidence>
<comment type="caution">
    <text evidence="4">The sequence shown here is derived from an EMBL/GenBank/DDBJ whole genome shotgun (WGS) entry which is preliminary data.</text>
</comment>
<feature type="chain" id="PRO_5009583044" description="Fibronectin type-III domain-containing protein" evidence="2">
    <location>
        <begin position="23"/>
        <end position="1730"/>
    </location>
</feature>
<evidence type="ECO:0000256" key="2">
    <source>
        <dbReference type="SAM" id="SignalP"/>
    </source>
</evidence>
<dbReference type="PROSITE" id="PS50853">
    <property type="entry name" value="FN3"/>
    <property type="match status" value="1"/>
</dbReference>
<feature type="domain" description="Fibronectin type-III" evidence="3">
    <location>
        <begin position="866"/>
        <end position="959"/>
    </location>
</feature>
<dbReference type="InterPro" id="IPR011658">
    <property type="entry name" value="PA14_dom"/>
</dbReference>
<dbReference type="Proteomes" id="UP000177954">
    <property type="component" value="Unassembled WGS sequence"/>
</dbReference>
<dbReference type="SUPFAM" id="SSF49265">
    <property type="entry name" value="Fibronectin type III"/>
    <property type="match status" value="2"/>
</dbReference>
<feature type="region of interest" description="Disordered" evidence="1">
    <location>
        <begin position="1536"/>
        <end position="1563"/>
    </location>
</feature>
<dbReference type="EMBL" id="MHNZ01000014">
    <property type="protein sequence ID" value="OGZ56562.1"/>
    <property type="molecule type" value="Genomic_DNA"/>
</dbReference>
<dbReference type="Pfam" id="PF07691">
    <property type="entry name" value="PA14"/>
    <property type="match status" value="1"/>
</dbReference>
<gene>
    <name evidence="4" type="ORF">A3J04_04010</name>
</gene>
<dbReference type="Pfam" id="PF07705">
    <property type="entry name" value="CARDB"/>
    <property type="match status" value="1"/>
</dbReference>
<sequence>MRRFIIISIVAIAFGAPTLVFAVPSLTLQNASPLVCGEKPQIQLTGGAPNTEIEWLWSNSRNTWGWQTLGNPIYKTDSSGNATVHFGSSVASDWPPSYAGYWIKARVAGVESSNAAFYGVNCGVIDTDKSTYACGDNINIRTIDNLIPSPPTSGTFRWSNGNTTNIWSGITFNVSGGFIVNGGPFPGGSGIVSTFSNFWPIRNNYWIEAIINRGGQYVAVTNQASFGVNCPIKPDLFISNGCSSSRGYTNLSWSSISGATSYSLYKCSGVGCTPTSLVNSGNFYTYSDTDLSNGSYSYRLRATNGSITSEYSDIKTAAISCGSTPTCPGQACTSSDVNSYRCSASGREQCQQQSGSLYCWTVNSCPGGQSCTGSGTCTQTAQCPGDSCTGSQLNSYRCSVDGREQCQQSGSLYCWNANGCPSEQSCAGSGTCTSQCTNAVFNSSTSGYFNVSGTEVPSLCKNVDFKVRCDFGVGTDNISAPTGCTWGRWVGTAAEFDCSGISSAQTISRNCSISAGGSGNICSAKTNTIGSLSITNCGGGGGETCTIGACSPGDQTQCFSSDKYRTCVWEDKDGDGTGAYCWQTPVSCPSGQTCSGGACIPSGGCSSVYYGYIDGYKFLDPGGDTTTNPPANQSVTITANDGTVGIDASNPFNPVQGVGSHLQYCKDHSVSVAVPSGFDVAYTVCYGYEEERGTCNSLTKPKTAGNSVVVNIPQPPNAAEIQNTINNLRTAHVSWFFTRTGGGGGNKPDLVISDKNITSPAPKPGDAISFTATVRNAGAGASPASQTRFRLNIDDNSTWDLQRNVSTGALAVGGTEQETLTNYWAATVGAHRYEFCADAAGAVDESNESNNCVSGTFEVEVDTPASPTDLSASGICDGTDPDIQLDWNSISDATDYHIERCTGMGCTNFTEINRSTTNSFLNATGITTGIRYRYRVRAHRHGDGVFSEYSNIKGATGPDCSIQTGNDPVGRLISASCSVIKGWACDPDNFNEPLVIKLYEDKGEGQVLFDTLIANRPRGQGVANQCGGNANHGFRWTAPEPVVDGTPTRIYAYAVDIGPGASGEISLNDSPIPPESEPGFQCLPSGGACDTSYPDDQFHACFFDGISAPTNDSDTLVQFDEGSVPSPVGAHSGPIDYDFENFEIPQTGKSDEVSAVWRGRINFKKGKYVFHVNSDDGVELTVRGGVVIGEWRDQTLINKTSSGTGLDLDGPTNVMLRWYEHAGEAQIKLWWDFTPAEPDGEGDPTVTLVEPVGDTRVTPYVVNRALDEDDLMPVTLVWDFDDPEGGSQEAFMVELVDLTDETCWDGVKPIYSDACLDAVNDFQNNDGLGINGEFVSSPAEQLDIHLAPGRLYAWRARAQSSKPDSEGDVRESDPGLTGSGYFRTTAGLATAGEIHIYRWDQNGNELAYQDFPTEAWININPVAKTSNPAIFENVPPAEDYAAFATDLHADTFAGFCSYDPEVEGDCELDAGNDLDFSLPITCDGASCRADDIETQVGRVSKVVLLYDTTTIPSSCIPGSTQCSDCVDNGDGDELADAEDPDCHFDRNADNPYSYDSDDNDESTSIDGTFNIHHDPKNLCHEGDAGCSRPHFFKDIQIGASPFSTETNIILTSVDGFAGDVEISVINLQADNEKDTSDCPENIERPCANGIGDGEDLALTKLQYRFGGVAKIGEILRVSAGGTISAEFKVGKRQINPGRYIITLEAKAFGIRKTTKILLVVGENTPGWEEQ</sequence>
<organism evidence="4 5">
    <name type="scientific">Candidatus Ryanbacteria bacterium RIFCSPLOWO2_02_FULL_47_14</name>
    <dbReference type="NCBI Taxonomy" id="1802129"/>
    <lineage>
        <taxon>Bacteria</taxon>
        <taxon>Candidatus Ryaniibacteriota</taxon>
    </lineage>
</organism>
<accession>A0A1G2H261</accession>
<evidence type="ECO:0000313" key="5">
    <source>
        <dbReference type="Proteomes" id="UP000177954"/>
    </source>
</evidence>
<dbReference type="InterPro" id="IPR013783">
    <property type="entry name" value="Ig-like_fold"/>
</dbReference>
<name>A0A1G2H261_9BACT</name>
<dbReference type="CDD" id="cd00063">
    <property type="entry name" value="FN3"/>
    <property type="match status" value="1"/>
</dbReference>
<feature type="signal peptide" evidence="2">
    <location>
        <begin position="1"/>
        <end position="22"/>
    </location>
</feature>
<proteinExistence type="predicted"/>
<dbReference type="Gene3D" id="3.90.182.10">
    <property type="entry name" value="Toxin - Anthrax Protective Antigen,domain 1"/>
    <property type="match status" value="1"/>
</dbReference>
<dbReference type="Gene3D" id="2.60.40.10">
    <property type="entry name" value="Immunoglobulins"/>
    <property type="match status" value="3"/>
</dbReference>
<protein>
    <recommendedName>
        <fullName evidence="3">Fibronectin type-III domain-containing protein</fullName>
    </recommendedName>
</protein>